<dbReference type="Gene3D" id="3.40.50.300">
    <property type="entry name" value="P-loop containing nucleotide triphosphate hydrolases"/>
    <property type="match status" value="1"/>
</dbReference>
<evidence type="ECO:0000256" key="1">
    <source>
        <dbReference type="ARBA" id="ARBA00022741"/>
    </source>
</evidence>
<comment type="caution">
    <text evidence="4">The sequence shown here is derived from an EMBL/GenBank/DDBJ whole genome shotgun (WGS) entry which is preliminary data.</text>
</comment>
<dbReference type="PANTHER" id="PTHR11638">
    <property type="entry name" value="ATP-DEPENDENT CLP PROTEASE"/>
    <property type="match status" value="1"/>
</dbReference>
<sequence length="279" mass="31018">MLAAARRSSVYAARGLSRVFQDSSISTWVLSCQQNPRSDPPNLFNFRTPCYSTNAPAQLAEKPSKDAVPGNLWVPNQFPGGYVALDTYGVDLTELARHGIIDRVIGRDDEIEQCIRILSEKTKNNPIIVGETSVGKTTIAEGLAQKISRGDVPESLKNRQFYSVDIGSLLIAAMHTGKFEESIKHVIREVTASDGQIILFIDEIQTVVGAVKEVIRTRRQRSCVICMELVNINHIMRLKSLDICSTLLCLRSNFLWQILATLGSNQHDCSENSQKQNED</sequence>
<evidence type="ECO:0000256" key="2">
    <source>
        <dbReference type="ARBA" id="ARBA00022840"/>
    </source>
</evidence>
<dbReference type="SUPFAM" id="SSF52540">
    <property type="entry name" value="P-loop containing nucleoside triphosphate hydrolases"/>
    <property type="match status" value="1"/>
</dbReference>
<dbReference type="GO" id="GO:0034605">
    <property type="term" value="P:cellular response to heat"/>
    <property type="evidence" value="ECO:0007669"/>
    <property type="project" value="TreeGrafter"/>
</dbReference>
<reference evidence="4" key="1">
    <citation type="submission" date="2023-02" db="EMBL/GenBank/DDBJ databases">
        <title>Genome of toxic invasive species Heracleum sosnowskyi carries increased number of genes despite the absence of recent whole-genome duplications.</title>
        <authorList>
            <person name="Schelkunov M."/>
            <person name="Shtratnikova V."/>
            <person name="Makarenko M."/>
            <person name="Klepikova A."/>
            <person name="Omelchenko D."/>
            <person name="Novikova G."/>
            <person name="Obukhova E."/>
            <person name="Bogdanov V."/>
            <person name="Penin A."/>
            <person name="Logacheva M."/>
        </authorList>
    </citation>
    <scope>NUCLEOTIDE SEQUENCE</scope>
    <source>
        <strain evidence="4">Hsosn_3</strain>
        <tissue evidence="4">Leaf</tissue>
    </source>
</reference>
<dbReference type="GO" id="GO:0016887">
    <property type="term" value="F:ATP hydrolysis activity"/>
    <property type="evidence" value="ECO:0007669"/>
    <property type="project" value="InterPro"/>
</dbReference>
<gene>
    <name evidence="4" type="ORF">POM88_013845</name>
</gene>
<dbReference type="GO" id="GO:0005737">
    <property type="term" value="C:cytoplasm"/>
    <property type="evidence" value="ECO:0007669"/>
    <property type="project" value="TreeGrafter"/>
</dbReference>
<accession>A0AAD8N345</accession>
<evidence type="ECO:0000313" key="5">
    <source>
        <dbReference type="Proteomes" id="UP001237642"/>
    </source>
</evidence>
<dbReference type="Pfam" id="PF23569">
    <property type="entry name" value="NBD_SMAX1"/>
    <property type="match status" value="1"/>
</dbReference>
<name>A0AAD8N345_9APIA</name>
<feature type="domain" description="AAA+ ATPase" evidence="3">
    <location>
        <begin position="122"/>
        <end position="250"/>
    </location>
</feature>
<dbReference type="InterPro" id="IPR058680">
    <property type="entry name" value="NBD_SMAX1-like"/>
</dbReference>
<protein>
    <recommendedName>
        <fullName evidence="3">AAA+ ATPase domain-containing protein</fullName>
    </recommendedName>
</protein>
<dbReference type="GO" id="GO:0005524">
    <property type="term" value="F:ATP binding"/>
    <property type="evidence" value="ECO:0007669"/>
    <property type="project" value="UniProtKB-KW"/>
</dbReference>
<dbReference type="EMBL" id="JAUIZM010000003">
    <property type="protein sequence ID" value="KAK1394789.1"/>
    <property type="molecule type" value="Genomic_DNA"/>
</dbReference>
<dbReference type="InterPro" id="IPR050130">
    <property type="entry name" value="ClpA_ClpB"/>
</dbReference>
<dbReference type="InterPro" id="IPR003593">
    <property type="entry name" value="AAA+_ATPase"/>
</dbReference>
<dbReference type="Proteomes" id="UP001237642">
    <property type="component" value="Unassembled WGS sequence"/>
</dbReference>
<dbReference type="AlphaFoldDB" id="A0AAD8N345"/>
<proteinExistence type="predicted"/>
<evidence type="ECO:0000313" key="4">
    <source>
        <dbReference type="EMBL" id="KAK1394789.1"/>
    </source>
</evidence>
<keyword evidence="1" id="KW-0547">Nucleotide-binding</keyword>
<keyword evidence="2" id="KW-0067">ATP-binding</keyword>
<keyword evidence="5" id="KW-1185">Reference proteome</keyword>
<evidence type="ECO:0000259" key="3">
    <source>
        <dbReference type="SMART" id="SM00382"/>
    </source>
</evidence>
<dbReference type="SMART" id="SM00382">
    <property type="entry name" value="AAA"/>
    <property type="match status" value="1"/>
</dbReference>
<dbReference type="PANTHER" id="PTHR11638:SF86">
    <property type="entry name" value="CHAPERONE PROTEIN CLPB4, MITOCHONDRIAL"/>
    <property type="match status" value="1"/>
</dbReference>
<dbReference type="InterPro" id="IPR027417">
    <property type="entry name" value="P-loop_NTPase"/>
</dbReference>
<dbReference type="CDD" id="cd00009">
    <property type="entry name" value="AAA"/>
    <property type="match status" value="1"/>
</dbReference>
<organism evidence="4 5">
    <name type="scientific">Heracleum sosnowskyi</name>
    <dbReference type="NCBI Taxonomy" id="360622"/>
    <lineage>
        <taxon>Eukaryota</taxon>
        <taxon>Viridiplantae</taxon>
        <taxon>Streptophyta</taxon>
        <taxon>Embryophyta</taxon>
        <taxon>Tracheophyta</taxon>
        <taxon>Spermatophyta</taxon>
        <taxon>Magnoliopsida</taxon>
        <taxon>eudicotyledons</taxon>
        <taxon>Gunneridae</taxon>
        <taxon>Pentapetalae</taxon>
        <taxon>asterids</taxon>
        <taxon>campanulids</taxon>
        <taxon>Apiales</taxon>
        <taxon>Apiaceae</taxon>
        <taxon>Apioideae</taxon>
        <taxon>apioid superclade</taxon>
        <taxon>Tordylieae</taxon>
        <taxon>Tordyliinae</taxon>
        <taxon>Heracleum</taxon>
    </lineage>
</organism>
<reference evidence="4" key="2">
    <citation type="submission" date="2023-05" db="EMBL/GenBank/DDBJ databases">
        <authorList>
            <person name="Schelkunov M.I."/>
        </authorList>
    </citation>
    <scope>NUCLEOTIDE SEQUENCE</scope>
    <source>
        <strain evidence="4">Hsosn_3</strain>
        <tissue evidence="4">Leaf</tissue>
    </source>
</reference>